<dbReference type="AlphaFoldDB" id="A0A7S8IV18"/>
<keyword evidence="8 10" id="KW-0472">Membrane</keyword>
<dbReference type="GO" id="GO:0005886">
    <property type="term" value="C:plasma membrane"/>
    <property type="evidence" value="ECO:0007669"/>
    <property type="project" value="UniProtKB-SubCell"/>
</dbReference>
<evidence type="ECO:0000259" key="11">
    <source>
        <dbReference type="Pfam" id="PF01578"/>
    </source>
</evidence>
<proteinExistence type="inferred from homology"/>
<dbReference type="InterPro" id="IPR032523">
    <property type="entry name" value="CcmF_C"/>
</dbReference>
<feature type="transmembrane region" description="Helical" evidence="10">
    <location>
        <begin position="250"/>
        <end position="267"/>
    </location>
</feature>
<evidence type="ECO:0000256" key="5">
    <source>
        <dbReference type="ARBA" id="ARBA00022692"/>
    </source>
</evidence>
<comment type="similarity">
    <text evidence="2">Belongs to the CcmF/CycK/Ccl1/NrfE/CcsA family.</text>
</comment>
<name>A0A7S8IV18_9SPHN</name>
<comment type="subcellular location">
    <subcellularLocation>
        <location evidence="1">Cell inner membrane</location>
        <topology evidence="1">Multi-pass membrane protein</topology>
    </subcellularLocation>
</comment>
<dbReference type="GO" id="GO:0016829">
    <property type="term" value="F:lyase activity"/>
    <property type="evidence" value="ECO:0007669"/>
    <property type="project" value="UniProtKB-KW"/>
</dbReference>
<dbReference type="Pfam" id="PF01578">
    <property type="entry name" value="Cytochrom_C_asm"/>
    <property type="match status" value="1"/>
</dbReference>
<evidence type="ECO:0000256" key="10">
    <source>
        <dbReference type="SAM" id="Phobius"/>
    </source>
</evidence>
<feature type="transmembrane region" description="Helical" evidence="10">
    <location>
        <begin position="97"/>
        <end position="114"/>
    </location>
</feature>
<keyword evidence="6" id="KW-0201">Cytochrome c-type biogenesis</keyword>
<dbReference type="Pfam" id="PF16327">
    <property type="entry name" value="CcmF_C"/>
    <property type="match status" value="1"/>
</dbReference>
<dbReference type="EMBL" id="CP064654">
    <property type="protein sequence ID" value="QPC99709.1"/>
    <property type="molecule type" value="Genomic_DNA"/>
</dbReference>
<dbReference type="InterPro" id="IPR003568">
    <property type="entry name" value="Cyt_c_biogenesis_CcmF"/>
</dbReference>
<keyword evidence="4" id="KW-0997">Cell inner membrane</keyword>
<dbReference type="Proteomes" id="UP000594459">
    <property type="component" value="Chromosome"/>
</dbReference>
<protein>
    <submittedName>
        <fullName evidence="13">Heme lyase CcmF/NrfE family subunit</fullName>
    </submittedName>
</protein>
<evidence type="ECO:0000256" key="6">
    <source>
        <dbReference type="ARBA" id="ARBA00022748"/>
    </source>
</evidence>
<dbReference type="NCBIfam" id="TIGR00353">
    <property type="entry name" value="nrfE"/>
    <property type="match status" value="1"/>
</dbReference>
<comment type="function">
    <text evidence="9">Required for the biogenesis of c-type cytochromes. Possible subunit of a heme lyase.</text>
</comment>
<feature type="transmembrane region" description="Helical" evidence="10">
    <location>
        <begin position="607"/>
        <end position="629"/>
    </location>
</feature>
<feature type="transmembrane region" description="Helical" evidence="10">
    <location>
        <begin position="314"/>
        <end position="332"/>
    </location>
</feature>
<feature type="transmembrane region" description="Helical" evidence="10">
    <location>
        <begin position="43"/>
        <end position="64"/>
    </location>
</feature>
<dbReference type="KEGG" id="qso:IRL76_03885"/>
<feature type="transmembrane region" description="Helical" evidence="10">
    <location>
        <begin position="274"/>
        <end position="294"/>
    </location>
</feature>
<dbReference type="GO" id="GO:0015232">
    <property type="term" value="F:heme transmembrane transporter activity"/>
    <property type="evidence" value="ECO:0007669"/>
    <property type="project" value="InterPro"/>
</dbReference>
<feature type="transmembrane region" description="Helical" evidence="10">
    <location>
        <begin position="178"/>
        <end position="198"/>
    </location>
</feature>
<feature type="transmembrane region" description="Helical" evidence="10">
    <location>
        <begin position="448"/>
        <end position="465"/>
    </location>
</feature>
<evidence type="ECO:0000313" key="14">
    <source>
        <dbReference type="Proteomes" id="UP000594459"/>
    </source>
</evidence>
<dbReference type="PRINTS" id="PR01410">
    <property type="entry name" value="CCBIOGENESIS"/>
</dbReference>
<evidence type="ECO:0000313" key="13">
    <source>
        <dbReference type="EMBL" id="QPC99709.1"/>
    </source>
</evidence>
<evidence type="ECO:0000256" key="8">
    <source>
        <dbReference type="ARBA" id="ARBA00023136"/>
    </source>
</evidence>
<feature type="transmembrane region" description="Helical" evidence="10">
    <location>
        <begin position="477"/>
        <end position="497"/>
    </location>
</feature>
<evidence type="ECO:0000259" key="12">
    <source>
        <dbReference type="Pfam" id="PF16327"/>
    </source>
</evidence>
<keyword evidence="3" id="KW-1003">Cell membrane</keyword>
<evidence type="ECO:0000256" key="2">
    <source>
        <dbReference type="ARBA" id="ARBA00009186"/>
    </source>
</evidence>
<dbReference type="InterPro" id="IPR002541">
    <property type="entry name" value="Cyt_c_assembly"/>
</dbReference>
<feature type="transmembrane region" description="Helical" evidence="10">
    <location>
        <begin position="353"/>
        <end position="375"/>
    </location>
</feature>
<evidence type="ECO:0000256" key="9">
    <source>
        <dbReference type="ARBA" id="ARBA00037230"/>
    </source>
</evidence>
<feature type="domain" description="Cytochrome c-type biogenesis protein CcmF C-terminal" evidence="12">
    <location>
        <begin position="316"/>
        <end position="626"/>
    </location>
</feature>
<feature type="transmembrane region" description="Helical" evidence="10">
    <location>
        <begin position="425"/>
        <end position="442"/>
    </location>
</feature>
<keyword evidence="5 10" id="KW-0812">Transmembrane</keyword>
<evidence type="ECO:0000256" key="3">
    <source>
        <dbReference type="ARBA" id="ARBA00022475"/>
    </source>
</evidence>
<dbReference type="PRINTS" id="PR01411">
    <property type="entry name" value="CCMFBIOGNSIS"/>
</dbReference>
<evidence type="ECO:0000256" key="4">
    <source>
        <dbReference type="ARBA" id="ARBA00022519"/>
    </source>
</evidence>
<dbReference type="InterPro" id="IPR003567">
    <property type="entry name" value="Cyt_c_biogenesis"/>
</dbReference>
<feature type="domain" description="Cytochrome c assembly protein" evidence="11">
    <location>
        <begin position="90"/>
        <end position="296"/>
    </location>
</feature>
<feature type="transmembrane region" description="Helical" evidence="10">
    <location>
        <begin position="395"/>
        <end position="413"/>
    </location>
</feature>
<feature type="transmembrane region" description="Helical" evidence="10">
    <location>
        <begin position="126"/>
        <end position="144"/>
    </location>
</feature>
<keyword evidence="14" id="KW-1185">Reference proteome</keyword>
<gene>
    <name evidence="13" type="ORF">IRL76_03885</name>
</gene>
<organism evidence="13 14">
    <name type="scientific">Qipengyuania soli</name>
    <dbReference type="NCBI Taxonomy" id="2782568"/>
    <lineage>
        <taxon>Bacteria</taxon>
        <taxon>Pseudomonadati</taxon>
        <taxon>Pseudomonadota</taxon>
        <taxon>Alphaproteobacteria</taxon>
        <taxon>Sphingomonadales</taxon>
        <taxon>Erythrobacteraceae</taxon>
        <taxon>Qipengyuania</taxon>
    </lineage>
</organism>
<keyword evidence="13" id="KW-0456">Lyase</keyword>
<dbReference type="RefSeq" id="WP_200983356.1">
    <property type="nucleotide sequence ID" value="NZ_CP064654.1"/>
</dbReference>
<dbReference type="GO" id="GO:0017004">
    <property type="term" value="P:cytochrome complex assembly"/>
    <property type="evidence" value="ECO:0007669"/>
    <property type="project" value="UniProtKB-KW"/>
</dbReference>
<evidence type="ECO:0000256" key="1">
    <source>
        <dbReference type="ARBA" id="ARBA00004429"/>
    </source>
</evidence>
<evidence type="ECO:0000256" key="7">
    <source>
        <dbReference type="ARBA" id="ARBA00022989"/>
    </source>
</evidence>
<reference evidence="13 14" key="1">
    <citation type="submission" date="2020-11" db="EMBL/GenBank/DDBJ databases">
        <title>The genome sequence of Erythrobacter sp. 6D36.</title>
        <authorList>
            <person name="Liu Y."/>
        </authorList>
    </citation>
    <scope>NUCLEOTIDE SEQUENCE [LARGE SCALE GENOMIC DNA]</scope>
    <source>
        <strain evidence="13 14">6D36</strain>
    </source>
</reference>
<dbReference type="PANTHER" id="PTHR43653">
    <property type="entry name" value="CYTOCHROME C ASSEMBLY PROTEIN-RELATED"/>
    <property type="match status" value="1"/>
</dbReference>
<accession>A0A7S8IV18</accession>
<feature type="transmembrane region" description="Helical" evidence="10">
    <location>
        <begin position="210"/>
        <end position="230"/>
    </location>
</feature>
<keyword evidence="7 10" id="KW-1133">Transmembrane helix</keyword>
<dbReference type="GO" id="GO:0020037">
    <property type="term" value="F:heme binding"/>
    <property type="evidence" value="ECO:0007669"/>
    <property type="project" value="InterPro"/>
</dbReference>
<dbReference type="PANTHER" id="PTHR43653:SF1">
    <property type="entry name" value="CYTOCHROME C-TYPE BIOGENESIS PROTEIN CCMF"/>
    <property type="match status" value="1"/>
</dbReference>
<sequence length="651" mass="70132">MIAEVGLAALWLAAALAALQMVAGFLAVRAGDETELAGLIRPAAVVQGVLVSISFVMLLWLFAVTDLSVKLVVANSHSMKPLVFKIAGAWGNHEGSMLLWVTVMALAGALIALVERRLPERTMQATLAAQGVVSLGFYAFLLFSSNPFERLPTPAAEGMGLNPLLQDLGLAFHPPTLYLGYVGLSVAFSFAVGALLTRQVTPDFARAMRPWVLGAWVFLTVGITAGSYWAYYELGWGGWWFWDPVENASLMPWLAATALLHSASVLASRDALRVWTIMLGVVAFSMSMVGTFLVRSGILTSVHAFAVDPERGSFILMLLTLYIGGALLLFSLRAGTVSEGERFAVASREGALVFNNVMLSAILAIVLLGTLYPLVTEAFDVRVSVGPPYFNPVGAIFTVPMLVVMAVGPLLRWRRDRLDRVRNEIAIIAALTLAAIVLFSLVAQVELLPLLGLALGLAVGVGSLLPLRGRKLTRVPIATWGMVVAHFGIAVALLGMASESAFSKERLAAVEIGQSTTVGPWTITLQGVEPVAGPNWTAIEGRMAASYAGGEPTIIDPQARNFWAPPQQTTESALVTRWNGQLYAVMGDRAPDGRWQLRLWWKPFVPLIWLGGLLVAFGGVLALVGRVLADLKRREVVRRMASRRAEQEKLA</sequence>